<evidence type="ECO:0000313" key="9">
    <source>
        <dbReference type="EMBL" id="TDU83867.1"/>
    </source>
</evidence>
<dbReference type="InterPro" id="IPR011118">
    <property type="entry name" value="Tannase/feruloyl_esterase"/>
</dbReference>
<reference evidence="9 10" key="1">
    <citation type="submission" date="2019-03" db="EMBL/GenBank/DDBJ databases">
        <title>Genomic Encyclopedia of Type Strains, Phase III (KMG-III): the genomes of soil and plant-associated and newly described type strains.</title>
        <authorList>
            <person name="Whitman W."/>
        </authorList>
    </citation>
    <scope>NUCLEOTIDE SEQUENCE [LARGE SCALE GENOMIC DNA]</scope>
    <source>
        <strain evidence="9 10">VKM Ac-2575</strain>
    </source>
</reference>
<accession>A0A4R7SZ93</accession>
<name>A0A4R7SZ93_9ACTN</name>
<feature type="chain" id="PRO_5020555700" evidence="8">
    <location>
        <begin position="29"/>
        <end position="523"/>
    </location>
</feature>
<proteinExistence type="inferred from homology"/>
<keyword evidence="5" id="KW-0378">Hydrolase</keyword>
<evidence type="ECO:0000256" key="3">
    <source>
        <dbReference type="ARBA" id="ARBA00022723"/>
    </source>
</evidence>
<keyword evidence="2" id="KW-0719">Serine esterase</keyword>
<dbReference type="Proteomes" id="UP000295151">
    <property type="component" value="Unassembled WGS sequence"/>
</dbReference>
<dbReference type="PANTHER" id="PTHR33938:SF8">
    <property type="entry name" value="CARBOXYLIC ESTER HYDROLASE"/>
    <property type="match status" value="1"/>
</dbReference>
<protein>
    <submittedName>
        <fullName evidence="9">Feruloyl esterase</fullName>
    </submittedName>
</protein>
<keyword evidence="10" id="KW-1185">Reference proteome</keyword>
<evidence type="ECO:0000256" key="5">
    <source>
        <dbReference type="ARBA" id="ARBA00022801"/>
    </source>
</evidence>
<dbReference type="GO" id="GO:0052689">
    <property type="term" value="F:carboxylic ester hydrolase activity"/>
    <property type="evidence" value="ECO:0007669"/>
    <property type="project" value="UniProtKB-KW"/>
</dbReference>
<dbReference type="AlphaFoldDB" id="A0A4R7SZ93"/>
<organism evidence="9 10">
    <name type="scientific">Kribbella voronezhensis</name>
    <dbReference type="NCBI Taxonomy" id="2512212"/>
    <lineage>
        <taxon>Bacteria</taxon>
        <taxon>Bacillati</taxon>
        <taxon>Actinomycetota</taxon>
        <taxon>Actinomycetes</taxon>
        <taxon>Propionibacteriales</taxon>
        <taxon>Kribbellaceae</taxon>
        <taxon>Kribbella</taxon>
    </lineage>
</organism>
<evidence type="ECO:0000256" key="8">
    <source>
        <dbReference type="SAM" id="SignalP"/>
    </source>
</evidence>
<dbReference type="RefSeq" id="WP_133983422.1">
    <property type="nucleotide sequence ID" value="NZ_SOCE01000002.1"/>
</dbReference>
<dbReference type="InterPro" id="IPR029058">
    <property type="entry name" value="AB_hydrolase_fold"/>
</dbReference>
<evidence type="ECO:0000256" key="6">
    <source>
        <dbReference type="ARBA" id="ARBA00022837"/>
    </source>
</evidence>
<dbReference type="EMBL" id="SOCE01000002">
    <property type="protein sequence ID" value="TDU83867.1"/>
    <property type="molecule type" value="Genomic_DNA"/>
</dbReference>
<evidence type="ECO:0000256" key="1">
    <source>
        <dbReference type="ARBA" id="ARBA00006249"/>
    </source>
</evidence>
<comment type="caution">
    <text evidence="9">The sequence shown here is derived from an EMBL/GenBank/DDBJ whole genome shotgun (WGS) entry which is preliminary data.</text>
</comment>
<gene>
    <name evidence="9" type="ORF">EV138_6331</name>
</gene>
<keyword evidence="4 8" id="KW-0732">Signal</keyword>
<dbReference type="OrthoDB" id="176867at2"/>
<dbReference type="Pfam" id="PF07519">
    <property type="entry name" value="Tannase"/>
    <property type="match status" value="1"/>
</dbReference>
<sequence length="523" mass="55709">MKRPLIMLIAAVMPAAAVILPVASSAAADNSPATTTCAPVPVAAPTGTKVVSVDAVARPGGDFTFPNAYPPADPITDVPAWCDVRIVVTHPGANDTVTIKVSLPQDAKNWNGRFQATGGSGYSAGDISDLSIPLIGAVKKGYVGAATDAGVKDGLDASWGLTADGRTNTGLLTNFASRSVHDLAVIGKDVTAKFYQRAASYSYFTGCSTGGRQGYAEAEYHPTDFQGILANAPAVDWNRFEIATLWSQAVFNEEHVAPTKCELDAFTSAAVAACDTLDGVKDGVIDNPATCTWDARRLIGTKVLCDGKELTISKALAVAVDKLWAGPVTPWGKKLWYGQNKGSSFDFIAAYNKPFTVPDQWAKYFVTKNPSFDSTKLTYATFERVFASATTQYDAVIADNNPNLSKFAKAGGKLLTWHGQSDQLIPTLGTVHYRRQVDALFGGTKRVDDFYRLFLLPGVDHCGTKLYSTGPLVKPGADLDALVNWVEKGDAPATLPVTSPDGTTTQDICRYPMLTQDSHCGTR</sequence>
<keyword evidence="7" id="KW-1015">Disulfide bond</keyword>
<evidence type="ECO:0000313" key="10">
    <source>
        <dbReference type="Proteomes" id="UP000295151"/>
    </source>
</evidence>
<feature type="signal peptide" evidence="8">
    <location>
        <begin position="1"/>
        <end position="28"/>
    </location>
</feature>
<evidence type="ECO:0000256" key="2">
    <source>
        <dbReference type="ARBA" id="ARBA00022487"/>
    </source>
</evidence>
<comment type="similarity">
    <text evidence="1">Belongs to the tannase family.</text>
</comment>
<dbReference type="SUPFAM" id="SSF53474">
    <property type="entry name" value="alpha/beta-Hydrolases"/>
    <property type="match status" value="1"/>
</dbReference>
<evidence type="ECO:0000256" key="7">
    <source>
        <dbReference type="ARBA" id="ARBA00023157"/>
    </source>
</evidence>
<keyword evidence="3" id="KW-0479">Metal-binding</keyword>
<evidence type="ECO:0000256" key="4">
    <source>
        <dbReference type="ARBA" id="ARBA00022729"/>
    </source>
</evidence>
<keyword evidence="6" id="KW-0106">Calcium</keyword>
<dbReference type="GO" id="GO:0046872">
    <property type="term" value="F:metal ion binding"/>
    <property type="evidence" value="ECO:0007669"/>
    <property type="project" value="UniProtKB-KW"/>
</dbReference>
<dbReference type="PANTHER" id="PTHR33938">
    <property type="entry name" value="FERULOYL ESTERASE B-RELATED"/>
    <property type="match status" value="1"/>
</dbReference>